<dbReference type="Proteomes" id="UP001189122">
    <property type="component" value="Unassembled WGS sequence"/>
</dbReference>
<feature type="domain" description="NAC" evidence="6">
    <location>
        <begin position="9"/>
        <end position="157"/>
    </location>
</feature>
<dbReference type="AlphaFoldDB" id="A0A7I8JCB9"/>
<evidence type="ECO:0000313" key="7">
    <source>
        <dbReference type="EMBL" id="CAA2628521.1"/>
    </source>
</evidence>
<keyword evidence="5" id="KW-0539">Nucleus</keyword>
<evidence type="ECO:0000259" key="6">
    <source>
        <dbReference type="PROSITE" id="PS51005"/>
    </source>
</evidence>
<sequence>MASSPSSGIPPGFRFHPTEEELLHYYLRKKVALERIDLEVIREVDLNKVEPWELQEKCSIGGALQNEWYFFRRKDRKYPTGLRMNRATAAGFWKATGRDKCIRSPEKMMGMRKTLVFYRGRAPNGQKTDWIMHEYRLQGDKTNRQEDGWVVCRVFKKQAFFRDCALQSTGRGVADNMLYPAAAAMAARESVYVDRHQPIVVRHEGGGACNHEFSLHHQLYPLSFQDLLSGHRPPASNGEWMMLDGSAVNARHRIPVTAAQLLDQIHLHHHPGETELWGYGKKSSL</sequence>
<dbReference type="PROSITE" id="PS51005">
    <property type="entry name" value="NAC"/>
    <property type="match status" value="1"/>
</dbReference>
<keyword evidence="8" id="KW-1185">Reference proteome</keyword>
<dbReference type="Pfam" id="PF02365">
    <property type="entry name" value="NAM"/>
    <property type="match status" value="1"/>
</dbReference>
<keyword evidence="4" id="KW-0804">Transcription</keyword>
<gene>
    <name evidence="7" type="ORF">SI7747_11014163</name>
</gene>
<keyword evidence="2" id="KW-0805">Transcription regulation</keyword>
<evidence type="ECO:0000256" key="4">
    <source>
        <dbReference type="ARBA" id="ARBA00023163"/>
    </source>
</evidence>
<dbReference type="GO" id="GO:0005634">
    <property type="term" value="C:nucleus"/>
    <property type="evidence" value="ECO:0007669"/>
    <property type="project" value="UniProtKB-SubCell"/>
</dbReference>
<accession>A0A7I8JCB9</accession>
<dbReference type="PANTHER" id="PTHR31744">
    <property type="entry name" value="PROTEIN CUP-SHAPED COTYLEDON 2-RELATED"/>
    <property type="match status" value="1"/>
</dbReference>
<dbReference type="FunFam" id="2.170.150.80:FF:000002">
    <property type="entry name" value="Nac domain-containing protein 86"/>
    <property type="match status" value="1"/>
</dbReference>
<dbReference type="GO" id="GO:0006355">
    <property type="term" value="P:regulation of DNA-templated transcription"/>
    <property type="evidence" value="ECO:0007669"/>
    <property type="project" value="InterPro"/>
</dbReference>
<dbReference type="EMBL" id="CACRZD030000011">
    <property type="protein sequence ID" value="CAA6667769.1"/>
    <property type="molecule type" value="Genomic_DNA"/>
</dbReference>
<name>A0A7I8JCB9_SPIIN</name>
<dbReference type="Gene3D" id="2.170.150.80">
    <property type="entry name" value="NAC domain"/>
    <property type="match status" value="1"/>
</dbReference>
<evidence type="ECO:0000313" key="8">
    <source>
        <dbReference type="Proteomes" id="UP001189122"/>
    </source>
</evidence>
<keyword evidence="3" id="KW-0238">DNA-binding</keyword>
<reference evidence="7 8" key="1">
    <citation type="submission" date="2019-12" db="EMBL/GenBank/DDBJ databases">
        <authorList>
            <person name="Scholz U."/>
            <person name="Mascher M."/>
            <person name="Fiebig A."/>
        </authorList>
    </citation>
    <scope>NUCLEOTIDE SEQUENCE</scope>
</reference>
<dbReference type="InterPro" id="IPR036093">
    <property type="entry name" value="NAC_dom_sf"/>
</dbReference>
<organism evidence="7">
    <name type="scientific">Spirodela intermedia</name>
    <name type="common">Intermediate duckweed</name>
    <dbReference type="NCBI Taxonomy" id="51605"/>
    <lineage>
        <taxon>Eukaryota</taxon>
        <taxon>Viridiplantae</taxon>
        <taxon>Streptophyta</taxon>
        <taxon>Embryophyta</taxon>
        <taxon>Tracheophyta</taxon>
        <taxon>Spermatophyta</taxon>
        <taxon>Magnoliopsida</taxon>
        <taxon>Liliopsida</taxon>
        <taxon>Araceae</taxon>
        <taxon>Lemnoideae</taxon>
        <taxon>Spirodela</taxon>
    </lineage>
</organism>
<dbReference type="EMBL" id="LR743598">
    <property type="protein sequence ID" value="CAA2628521.1"/>
    <property type="molecule type" value="Genomic_DNA"/>
</dbReference>
<proteinExistence type="predicted"/>
<dbReference type="PANTHER" id="PTHR31744:SF212">
    <property type="entry name" value="PROTEIN SOMBRERO-LIKE ISOFORM X2"/>
    <property type="match status" value="1"/>
</dbReference>
<comment type="subcellular location">
    <subcellularLocation>
        <location evidence="1">Nucleus</location>
    </subcellularLocation>
</comment>
<evidence type="ECO:0000256" key="5">
    <source>
        <dbReference type="ARBA" id="ARBA00023242"/>
    </source>
</evidence>
<evidence type="ECO:0000256" key="3">
    <source>
        <dbReference type="ARBA" id="ARBA00023125"/>
    </source>
</evidence>
<evidence type="ECO:0000256" key="1">
    <source>
        <dbReference type="ARBA" id="ARBA00004123"/>
    </source>
</evidence>
<evidence type="ECO:0000256" key="2">
    <source>
        <dbReference type="ARBA" id="ARBA00023015"/>
    </source>
</evidence>
<dbReference type="InterPro" id="IPR003441">
    <property type="entry name" value="NAC-dom"/>
</dbReference>
<dbReference type="SUPFAM" id="SSF101941">
    <property type="entry name" value="NAC domain"/>
    <property type="match status" value="1"/>
</dbReference>
<dbReference type="GO" id="GO:0003677">
    <property type="term" value="F:DNA binding"/>
    <property type="evidence" value="ECO:0007669"/>
    <property type="project" value="UniProtKB-KW"/>
</dbReference>
<protein>
    <recommendedName>
        <fullName evidence="6">NAC domain-containing protein</fullName>
    </recommendedName>
</protein>